<accession>A0ABY8F975</accession>
<dbReference type="InterPro" id="IPR029058">
    <property type="entry name" value="AB_hydrolase_fold"/>
</dbReference>
<reference evidence="2 3" key="1">
    <citation type="submission" date="2023-03" db="EMBL/GenBank/DDBJ databases">
        <title>Roseibium porphyridii sp. nov. and Roseibium rhodosorbium sp. nov. isolated from marine algae, Porphyridium cruentum and Rhodosorus marinus, respectively.</title>
        <authorList>
            <person name="Lee M.W."/>
            <person name="Choi B.J."/>
            <person name="Lee J.K."/>
            <person name="Choi D.G."/>
            <person name="Baek J.H."/>
            <person name="Bayburt H."/>
            <person name="Kim J.M."/>
            <person name="Han D.M."/>
            <person name="Kim K.H."/>
            <person name="Jeon C.O."/>
        </authorList>
    </citation>
    <scope>NUCLEOTIDE SEQUENCE [LARGE SCALE GENOMIC DNA]</scope>
    <source>
        <strain evidence="2 3">KMA01</strain>
    </source>
</reference>
<dbReference type="Proteomes" id="UP001209803">
    <property type="component" value="Chromosome"/>
</dbReference>
<dbReference type="Pfam" id="PF00561">
    <property type="entry name" value="Abhydrolase_1"/>
    <property type="match status" value="1"/>
</dbReference>
<keyword evidence="2" id="KW-0378">Hydrolase</keyword>
<evidence type="ECO:0000313" key="2">
    <source>
        <dbReference type="EMBL" id="WFE89223.1"/>
    </source>
</evidence>
<gene>
    <name evidence="2" type="ORF">K1718_24200</name>
</gene>
<dbReference type="RefSeq" id="WP_265680547.1">
    <property type="nucleotide sequence ID" value="NZ_CP120863.1"/>
</dbReference>
<dbReference type="GO" id="GO:0016787">
    <property type="term" value="F:hydrolase activity"/>
    <property type="evidence" value="ECO:0007669"/>
    <property type="project" value="UniProtKB-KW"/>
</dbReference>
<organism evidence="2 3">
    <name type="scientific">Roseibium porphyridii</name>
    <dbReference type="NCBI Taxonomy" id="2866279"/>
    <lineage>
        <taxon>Bacteria</taxon>
        <taxon>Pseudomonadati</taxon>
        <taxon>Pseudomonadota</taxon>
        <taxon>Alphaproteobacteria</taxon>
        <taxon>Hyphomicrobiales</taxon>
        <taxon>Stappiaceae</taxon>
        <taxon>Roseibium</taxon>
    </lineage>
</organism>
<evidence type="ECO:0000259" key="1">
    <source>
        <dbReference type="Pfam" id="PF00561"/>
    </source>
</evidence>
<dbReference type="PANTHER" id="PTHR37017:SF11">
    <property type="entry name" value="ESTERASE_LIPASE_THIOESTERASE DOMAIN-CONTAINING PROTEIN"/>
    <property type="match status" value="1"/>
</dbReference>
<name>A0ABY8F975_9HYPH</name>
<dbReference type="InterPro" id="IPR000073">
    <property type="entry name" value="AB_hydrolase_1"/>
</dbReference>
<dbReference type="EMBL" id="CP120863">
    <property type="protein sequence ID" value="WFE89223.1"/>
    <property type="molecule type" value="Genomic_DNA"/>
</dbReference>
<dbReference type="Gene3D" id="3.40.50.1820">
    <property type="entry name" value="alpha/beta hydrolase"/>
    <property type="match status" value="1"/>
</dbReference>
<evidence type="ECO:0000313" key="3">
    <source>
        <dbReference type="Proteomes" id="UP001209803"/>
    </source>
</evidence>
<dbReference type="SUPFAM" id="SSF53474">
    <property type="entry name" value="alpha/beta-Hydrolases"/>
    <property type="match status" value="1"/>
</dbReference>
<keyword evidence="3" id="KW-1185">Reference proteome</keyword>
<sequence>MTHYLFVPGGKRTKEDFDKVRTLLETDGHQTDALTLSDPERATLSDHIEELCERIEGAGVQRLHLVGHSYASFVITGAADRVPEKIERLVFLDTLIPESGKSLLDFFEIAGIDPVDFGVPNWPPFVQKLVFNATRFKAIPKTYIHCLNSQFLVMTENEVGHVKAHLEQEHWTYLEIEADHYCMIKVPELVAKAVVKQSMT</sequence>
<protein>
    <submittedName>
        <fullName evidence="2">Alpha/beta hydrolase</fullName>
    </submittedName>
</protein>
<dbReference type="PANTHER" id="PTHR37017">
    <property type="entry name" value="AB HYDROLASE-1 DOMAIN-CONTAINING PROTEIN-RELATED"/>
    <property type="match status" value="1"/>
</dbReference>
<proteinExistence type="predicted"/>
<dbReference type="InterPro" id="IPR052897">
    <property type="entry name" value="Sec-Metab_Biosynth_Hydrolase"/>
</dbReference>
<feature type="domain" description="AB hydrolase-1" evidence="1">
    <location>
        <begin position="43"/>
        <end position="118"/>
    </location>
</feature>